<evidence type="ECO:0000259" key="11">
    <source>
        <dbReference type="SMART" id="SM00829"/>
    </source>
</evidence>
<dbReference type="CDD" id="cd08279">
    <property type="entry name" value="Zn_ADH_class_III"/>
    <property type="match status" value="1"/>
</dbReference>
<organism evidence="12 13">
    <name type="scientific">Mycobacterium vicinigordonae</name>
    <dbReference type="NCBI Taxonomy" id="1719132"/>
    <lineage>
        <taxon>Bacteria</taxon>
        <taxon>Bacillati</taxon>
        <taxon>Actinomycetota</taxon>
        <taxon>Actinomycetes</taxon>
        <taxon>Mycobacteriales</taxon>
        <taxon>Mycobacteriaceae</taxon>
        <taxon>Mycobacterium</taxon>
    </lineage>
</organism>
<dbReference type="EC" id="1.1.1.1" evidence="3"/>
<dbReference type="Gene3D" id="3.40.50.720">
    <property type="entry name" value="NAD(P)-binding Rossmann-like Domain"/>
    <property type="match status" value="1"/>
</dbReference>
<comment type="catalytic activity">
    <reaction evidence="9">
        <text>a primary alcohol + NAD(+) = an aldehyde + NADH + H(+)</text>
        <dbReference type="Rhea" id="RHEA:10736"/>
        <dbReference type="ChEBI" id="CHEBI:15378"/>
        <dbReference type="ChEBI" id="CHEBI:15734"/>
        <dbReference type="ChEBI" id="CHEBI:17478"/>
        <dbReference type="ChEBI" id="CHEBI:57540"/>
        <dbReference type="ChEBI" id="CHEBI:57945"/>
        <dbReference type="EC" id="1.1.1.1"/>
    </reaction>
</comment>
<reference evidence="13" key="1">
    <citation type="submission" date="2020-07" db="EMBL/GenBank/DDBJ databases">
        <title>Description of Mycobacterium gordonae subsp. intergordonae subsp.nov. and Mycobacterium gordonae subsp. gordonae subsp. nov.</title>
        <authorList>
            <person name="Yu X."/>
        </authorList>
    </citation>
    <scope>NUCLEOTIDE SEQUENCE [LARGE SCALE GENOMIC DNA]</scope>
    <source>
        <strain evidence="13">24</strain>
    </source>
</reference>
<dbReference type="SUPFAM" id="SSF50129">
    <property type="entry name" value="GroES-like"/>
    <property type="match status" value="2"/>
</dbReference>
<dbReference type="GO" id="GO:0046294">
    <property type="term" value="P:formaldehyde catabolic process"/>
    <property type="evidence" value="ECO:0007669"/>
    <property type="project" value="TreeGrafter"/>
</dbReference>
<protein>
    <recommendedName>
        <fullName evidence="3">alcohol dehydrogenase</fullName>
        <ecNumber evidence="3">1.1.1.1</ecNumber>
    </recommendedName>
</protein>
<dbReference type="RefSeq" id="WP_180914943.1">
    <property type="nucleotide sequence ID" value="NZ_CP059165.1"/>
</dbReference>
<dbReference type="SUPFAM" id="SSF51735">
    <property type="entry name" value="NAD(P)-binding Rossmann-fold domains"/>
    <property type="match status" value="1"/>
</dbReference>
<dbReference type="Pfam" id="PF00107">
    <property type="entry name" value="ADH_zinc_N"/>
    <property type="match status" value="1"/>
</dbReference>
<dbReference type="GO" id="GO:0051903">
    <property type="term" value="F:S-(hydroxymethyl)glutathione dehydrogenase [NAD(P)+] activity"/>
    <property type="evidence" value="ECO:0007669"/>
    <property type="project" value="TreeGrafter"/>
</dbReference>
<comment type="similarity">
    <text evidence="2 10">Belongs to the zinc-containing alcohol dehydrogenase family.</text>
</comment>
<sequence>MKTNAAILHSVPGQWSIEAVDLADPQEGQLQVEMRCAGLCHSDYHQLKGEIVPPVFPWCGGHEGSGVVEKVGPGVLGFSVGDHVALSFIPSCGTCRWCAEGMQNLCDSGASIMSMNQDRSPMSLNGTPVAQTALVGAFSEHVVVPVESCVKITSDIPFGPAALVTCGVPTGWGSAVNGAAVAPGDVVIVMGIGGIGINAVQGARYVGASHVIAVDPVAFKRDTALKLGANHAFATMDEATELARTLTNGQGADATIVTVGVLESEDIAVAFSSIRKAGTVVVTALGDMTTMNIPVNLAELTLFQKRIQGCLYGMMSPRSAVPRLLQLYQTGDLHLDELITREYTLDEINDAYHDLGEGKIIRGVVRFGGR</sequence>
<evidence type="ECO:0000256" key="3">
    <source>
        <dbReference type="ARBA" id="ARBA00013190"/>
    </source>
</evidence>
<evidence type="ECO:0000313" key="13">
    <source>
        <dbReference type="Proteomes" id="UP000510682"/>
    </source>
</evidence>
<evidence type="ECO:0000256" key="2">
    <source>
        <dbReference type="ARBA" id="ARBA00008072"/>
    </source>
</evidence>
<dbReference type="EMBL" id="CP059165">
    <property type="protein sequence ID" value="QLL06364.1"/>
    <property type="molecule type" value="Genomic_DNA"/>
</dbReference>
<keyword evidence="6 12" id="KW-0560">Oxidoreductase</keyword>
<dbReference type="Proteomes" id="UP000510682">
    <property type="component" value="Chromosome"/>
</dbReference>
<dbReference type="InterPro" id="IPR023921">
    <property type="entry name" value="ADH_Zn_actinomycetes"/>
</dbReference>
<feature type="domain" description="Enoyl reductase (ER)" evidence="11">
    <location>
        <begin position="10"/>
        <end position="365"/>
    </location>
</feature>
<dbReference type="InterPro" id="IPR020843">
    <property type="entry name" value="ER"/>
</dbReference>
<keyword evidence="4 10" id="KW-0479">Metal-binding</keyword>
<dbReference type="GO" id="GO:0004022">
    <property type="term" value="F:alcohol dehydrogenase (NAD+) activity"/>
    <property type="evidence" value="ECO:0007669"/>
    <property type="project" value="UniProtKB-EC"/>
</dbReference>
<dbReference type="PANTHER" id="PTHR43880">
    <property type="entry name" value="ALCOHOL DEHYDROGENASE"/>
    <property type="match status" value="1"/>
</dbReference>
<dbReference type="NCBIfam" id="TIGR03989">
    <property type="entry name" value="Rxyl_3153"/>
    <property type="match status" value="1"/>
</dbReference>
<evidence type="ECO:0000256" key="9">
    <source>
        <dbReference type="ARBA" id="ARBA00049243"/>
    </source>
</evidence>
<evidence type="ECO:0000313" key="12">
    <source>
        <dbReference type="EMBL" id="QLL06364.1"/>
    </source>
</evidence>
<dbReference type="Gene3D" id="3.90.180.10">
    <property type="entry name" value="Medium-chain alcohol dehydrogenases, catalytic domain"/>
    <property type="match status" value="1"/>
</dbReference>
<dbReference type="AlphaFoldDB" id="A0A7D6DWB1"/>
<dbReference type="InterPro" id="IPR013149">
    <property type="entry name" value="ADH-like_C"/>
</dbReference>
<evidence type="ECO:0000256" key="8">
    <source>
        <dbReference type="ARBA" id="ARBA00049164"/>
    </source>
</evidence>
<dbReference type="Pfam" id="PF08240">
    <property type="entry name" value="ADH_N"/>
    <property type="match status" value="1"/>
</dbReference>
<evidence type="ECO:0000256" key="10">
    <source>
        <dbReference type="RuleBase" id="RU361277"/>
    </source>
</evidence>
<name>A0A7D6DWB1_9MYCO</name>
<keyword evidence="5 10" id="KW-0862">Zinc</keyword>
<dbReference type="GO" id="GO:0008270">
    <property type="term" value="F:zinc ion binding"/>
    <property type="evidence" value="ECO:0007669"/>
    <property type="project" value="InterPro"/>
</dbReference>
<dbReference type="PANTHER" id="PTHR43880:SF12">
    <property type="entry name" value="ALCOHOL DEHYDROGENASE CLASS-3"/>
    <property type="match status" value="1"/>
</dbReference>
<gene>
    <name evidence="12" type="ORF">H0P51_21820</name>
</gene>
<dbReference type="GO" id="GO:0005829">
    <property type="term" value="C:cytosol"/>
    <property type="evidence" value="ECO:0007669"/>
    <property type="project" value="TreeGrafter"/>
</dbReference>
<dbReference type="SMART" id="SM00829">
    <property type="entry name" value="PKS_ER"/>
    <property type="match status" value="1"/>
</dbReference>
<evidence type="ECO:0000256" key="6">
    <source>
        <dbReference type="ARBA" id="ARBA00023002"/>
    </source>
</evidence>
<reference evidence="12 13" key="2">
    <citation type="submission" date="2020-07" db="EMBL/GenBank/DDBJ databases">
        <authorList>
            <person name="Yu X."/>
        </authorList>
    </citation>
    <scope>NUCLEOTIDE SEQUENCE [LARGE SCALE GENOMIC DNA]</scope>
    <source>
        <strain evidence="13">24</strain>
    </source>
</reference>
<comment type="cofactor">
    <cofactor evidence="1 10">
        <name>Zn(2+)</name>
        <dbReference type="ChEBI" id="CHEBI:29105"/>
    </cofactor>
</comment>
<dbReference type="InterPro" id="IPR011032">
    <property type="entry name" value="GroES-like_sf"/>
</dbReference>
<dbReference type="PROSITE" id="PS00059">
    <property type="entry name" value="ADH_ZINC"/>
    <property type="match status" value="1"/>
</dbReference>
<dbReference type="KEGG" id="mgor:H0P51_21820"/>
<dbReference type="InterPro" id="IPR036291">
    <property type="entry name" value="NAD(P)-bd_dom_sf"/>
</dbReference>
<dbReference type="InterPro" id="IPR002328">
    <property type="entry name" value="ADH_Zn_CS"/>
</dbReference>
<evidence type="ECO:0000256" key="5">
    <source>
        <dbReference type="ARBA" id="ARBA00022833"/>
    </source>
</evidence>
<accession>A0A7D6DWB1</accession>
<proteinExistence type="inferred from homology"/>
<keyword evidence="7" id="KW-0520">NAD</keyword>
<reference evidence="13" key="3">
    <citation type="submission" date="2023-07" db="EMBL/GenBank/DDBJ databases">
        <title>Description of Mycobacterium gordonae subsp. intergordonae subsp.nov. and Mycobacterium gordonae subsp. gordonae subsp. nov.</title>
        <authorList>
            <person name="Huang H."/>
        </authorList>
    </citation>
    <scope>NUCLEOTIDE SEQUENCE [LARGE SCALE GENOMIC DNA]</scope>
    <source>
        <strain evidence="13">24</strain>
    </source>
</reference>
<keyword evidence="13" id="KW-1185">Reference proteome</keyword>
<evidence type="ECO:0000256" key="4">
    <source>
        <dbReference type="ARBA" id="ARBA00022723"/>
    </source>
</evidence>
<dbReference type="InterPro" id="IPR013154">
    <property type="entry name" value="ADH-like_N"/>
</dbReference>
<evidence type="ECO:0000256" key="1">
    <source>
        <dbReference type="ARBA" id="ARBA00001947"/>
    </source>
</evidence>
<comment type="catalytic activity">
    <reaction evidence="8">
        <text>a secondary alcohol + NAD(+) = a ketone + NADH + H(+)</text>
        <dbReference type="Rhea" id="RHEA:10740"/>
        <dbReference type="ChEBI" id="CHEBI:15378"/>
        <dbReference type="ChEBI" id="CHEBI:17087"/>
        <dbReference type="ChEBI" id="CHEBI:35681"/>
        <dbReference type="ChEBI" id="CHEBI:57540"/>
        <dbReference type="ChEBI" id="CHEBI:57945"/>
        <dbReference type="EC" id="1.1.1.1"/>
    </reaction>
</comment>
<evidence type="ECO:0000256" key="7">
    <source>
        <dbReference type="ARBA" id="ARBA00023027"/>
    </source>
</evidence>